<evidence type="ECO:0000313" key="5">
    <source>
        <dbReference type="EMBL" id="GCD41989.1"/>
    </source>
</evidence>
<dbReference type="RefSeq" id="WP_125053258.1">
    <property type="nucleotide sequence ID" value="NZ_BHZD01000001.1"/>
</dbReference>
<name>A0A401VY50_STREY</name>
<evidence type="ECO:0000256" key="3">
    <source>
        <dbReference type="RuleBase" id="RU003682"/>
    </source>
</evidence>
<evidence type="ECO:0000313" key="6">
    <source>
        <dbReference type="Proteomes" id="UP000286746"/>
    </source>
</evidence>
<dbReference type="InterPro" id="IPR005123">
    <property type="entry name" value="Oxoglu/Fe-dep_dioxygenase_dom"/>
</dbReference>
<keyword evidence="6" id="KW-1185">Reference proteome</keyword>
<dbReference type="Pfam" id="PF14226">
    <property type="entry name" value="DIOX_N"/>
    <property type="match status" value="1"/>
</dbReference>
<sequence length="316" mass="35153">MHRTAIDVIDLSGRSGADRDARERLAAAVDRSLQAGGFLLVRGHGLDPQLPERLRAAARTFFALPDEVKARYARQDGRCGWFGRDQVTTAASEGGTTAPPDLKESWAAAFETRAARTQLLPDRWPSHVPLLRPYVTEFADRMRTLSDALLQIMATALGRPEDFFTRHTTRPNGNVLINWYPARHSTGPARPGQFRIGAHTDFGLLTLLDRQNGRGGLQVYDAAAGWQDAPWQPDTLTLNIGDLMQRWSGDRWHSGRHRVLPPSPEAPAEELTSLVYFHACAPDTPIISLPAPVGRRQYETVRAGDWIRDKLRSISP</sequence>
<dbReference type="GO" id="GO:0017000">
    <property type="term" value="P:antibiotic biosynthetic process"/>
    <property type="evidence" value="ECO:0007669"/>
    <property type="project" value="UniProtKB-KW"/>
</dbReference>
<comment type="pathway">
    <text evidence="1">Antibiotic biosynthesis.</text>
</comment>
<evidence type="ECO:0000259" key="4">
    <source>
        <dbReference type="PROSITE" id="PS51471"/>
    </source>
</evidence>
<gene>
    <name evidence="5" type="ORF">GKJPGBOP_01647</name>
</gene>
<dbReference type="AlphaFoldDB" id="A0A401VY50"/>
<dbReference type="Proteomes" id="UP000286746">
    <property type="component" value="Unassembled WGS sequence"/>
</dbReference>
<proteinExistence type="inferred from homology"/>
<evidence type="ECO:0000256" key="2">
    <source>
        <dbReference type="ARBA" id="ARBA00023194"/>
    </source>
</evidence>
<dbReference type="EMBL" id="BHZD01000001">
    <property type="protein sequence ID" value="GCD41989.1"/>
    <property type="molecule type" value="Genomic_DNA"/>
</dbReference>
<dbReference type="PANTHER" id="PTHR47990">
    <property type="entry name" value="2-OXOGLUTARATE (2OG) AND FE(II)-DEPENDENT OXYGENASE SUPERFAMILY PROTEIN-RELATED"/>
    <property type="match status" value="1"/>
</dbReference>
<keyword evidence="3" id="KW-0560">Oxidoreductase</keyword>
<protein>
    <submittedName>
        <fullName evidence="5">Oxidoreductase</fullName>
    </submittedName>
</protein>
<comment type="caution">
    <text evidence="5">The sequence shown here is derived from an EMBL/GenBank/DDBJ whole genome shotgun (WGS) entry which is preliminary data.</text>
</comment>
<comment type="similarity">
    <text evidence="3">Belongs to the iron/ascorbate-dependent oxidoreductase family.</text>
</comment>
<feature type="domain" description="Fe2OG dioxygenase" evidence="4">
    <location>
        <begin position="170"/>
        <end position="280"/>
    </location>
</feature>
<dbReference type="SUPFAM" id="SSF51197">
    <property type="entry name" value="Clavaminate synthase-like"/>
    <property type="match status" value="1"/>
</dbReference>
<dbReference type="InterPro" id="IPR026992">
    <property type="entry name" value="DIOX_N"/>
</dbReference>
<reference evidence="5 6" key="1">
    <citation type="submission" date="2018-11" db="EMBL/GenBank/DDBJ databases">
        <title>Whole genome sequence of Streptomyces paromomycinus NBRC 15454(T).</title>
        <authorList>
            <person name="Komaki H."/>
            <person name="Tamura T."/>
        </authorList>
    </citation>
    <scope>NUCLEOTIDE SEQUENCE [LARGE SCALE GENOMIC DNA]</scope>
    <source>
        <strain evidence="5 6">NBRC 15454</strain>
    </source>
</reference>
<keyword evidence="3" id="KW-0479">Metal-binding</keyword>
<dbReference type="InterPro" id="IPR050231">
    <property type="entry name" value="Iron_ascorbate_oxido_reductase"/>
</dbReference>
<accession>A0A401VY50</accession>
<dbReference type="PRINTS" id="PR00682">
    <property type="entry name" value="IPNSYNTHASE"/>
</dbReference>
<dbReference type="Gene3D" id="2.60.120.330">
    <property type="entry name" value="B-lactam Antibiotic, Isopenicillin N Synthase, Chain"/>
    <property type="match status" value="1"/>
</dbReference>
<evidence type="ECO:0000256" key="1">
    <source>
        <dbReference type="ARBA" id="ARBA00004792"/>
    </source>
</evidence>
<keyword evidence="3" id="KW-0408">Iron</keyword>
<dbReference type="InterPro" id="IPR044861">
    <property type="entry name" value="IPNS-like_FE2OG_OXY"/>
</dbReference>
<dbReference type="GO" id="GO:0046872">
    <property type="term" value="F:metal ion binding"/>
    <property type="evidence" value="ECO:0007669"/>
    <property type="project" value="UniProtKB-KW"/>
</dbReference>
<keyword evidence="2" id="KW-0045">Antibiotic biosynthesis</keyword>
<organism evidence="5 6">
    <name type="scientific">Streptomyces paromomycinus</name>
    <name type="common">Streptomyces rimosus subsp. paromomycinus</name>
    <dbReference type="NCBI Taxonomy" id="92743"/>
    <lineage>
        <taxon>Bacteria</taxon>
        <taxon>Bacillati</taxon>
        <taxon>Actinomycetota</taxon>
        <taxon>Actinomycetes</taxon>
        <taxon>Kitasatosporales</taxon>
        <taxon>Streptomycetaceae</taxon>
        <taxon>Streptomyces</taxon>
    </lineage>
</organism>
<dbReference type="GO" id="GO:0016491">
    <property type="term" value="F:oxidoreductase activity"/>
    <property type="evidence" value="ECO:0007669"/>
    <property type="project" value="UniProtKB-KW"/>
</dbReference>
<dbReference type="Pfam" id="PF03171">
    <property type="entry name" value="2OG-FeII_Oxy"/>
    <property type="match status" value="1"/>
</dbReference>
<dbReference type="InterPro" id="IPR027443">
    <property type="entry name" value="IPNS-like_sf"/>
</dbReference>
<dbReference type="PROSITE" id="PS51471">
    <property type="entry name" value="FE2OG_OXY"/>
    <property type="match status" value="1"/>
</dbReference>